<dbReference type="Pfam" id="PF13368">
    <property type="entry name" value="Toprim_C_rpt"/>
    <property type="match status" value="1"/>
</dbReference>
<dbReference type="InterPro" id="IPR013497">
    <property type="entry name" value="Topo_IA_cen"/>
</dbReference>
<evidence type="ECO:0000259" key="11">
    <source>
        <dbReference type="PROSITE" id="PS52039"/>
    </source>
</evidence>
<evidence type="ECO:0000256" key="1">
    <source>
        <dbReference type="ARBA" id="ARBA00000213"/>
    </source>
</evidence>
<evidence type="ECO:0000256" key="9">
    <source>
        <dbReference type="SAM" id="MobiDB-lite"/>
    </source>
</evidence>
<evidence type="ECO:0000256" key="6">
    <source>
        <dbReference type="ARBA" id="ARBA00023029"/>
    </source>
</evidence>
<keyword evidence="7" id="KW-0238">DNA-binding</keyword>
<dbReference type="GO" id="GO:0003917">
    <property type="term" value="F:DNA topoisomerase type I (single strand cut, ATP-independent) activity"/>
    <property type="evidence" value="ECO:0007669"/>
    <property type="project" value="UniProtKB-EC"/>
</dbReference>
<feature type="compositionally biased region" description="Low complexity" evidence="9">
    <location>
        <begin position="506"/>
        <end position="515"/>
    </location>
</feature>
<feature type="region of interest" description="Disordered" evidence="9">
    <location>
        <begin position="466"/>
        <end position="533"/>
    </location>
</feature>
<proteinExistence type="inferred from homology"/>
<dbReference type="Gene3D" id="3.40.50.140">
    <property type="match status" value="1"/>
</dbReference>
<reference evidence="12 13" key="1">
    <citation type="journal article" date="2010" name="Nature">
        <title>The Ectocarpus genome and the independent evolution of multicellularity in brown algae.</title>
        <authorList>
            <person name="Cock J.M."/>
            <person name="Sterck L."/>
            <person name="Rouze P."/>
            <person name="Scornet D."/>
            <person name="Allen A.E."/>
            <person name="Amoutzias G."/>
            <person name="Anthouard V."/>
            <person name="Artiguenave F."/>
            <person name="Aury J.M."/>
            <person name="Badger J.H."/>
            <person name="Beszteri B."/>
            <person name="Billiau K."/>
            <person name="Bonnet E."/>
            <person name="Bothwell J.H."/>
            <person name="Bowler C."/>
            <person name="Boyen C."/>
            <person name="Brownlee C."/>
            <person name="Carrano C.J."/>
            <person name="Charrier B."/>
            <person name="Cho G.Y."/>
            <person name="Coelho S.M."/>
            <person name="Collen J."/>
            <person name="Corre E."/>
            <person name="Da Silva C."/>
            <person name="Delage L."/>
            <person name="Delaroque N."/>
            <person name="Dittami S.M."/>
            <person name="Doulbeau S."/>
            <person name="Elias M."/>
            <person name="Farnham G."/>
            <person name="Gachon C.M."/>
            <person name="Gschloessl B."/>
            <person name="Heesch S."/>
            <person name="Jabbari K."/>
            <person name="Jubin C."/>
            <person name="Kawai H."/>
            <person name="Kimura K."/>
            <person name="Kloareg B."/>
            <person name="Kupper F.C."/>
            <person name="Lang D."/>
            <person name="Le Bail A."/>
            <person name="Leblanc C."/>
            <person name="Lerouge P."/>
            <person name="Lohr M."/>
            <person name="Lopez P.J."/>
            <person name="Martens C."/>
            <person name="Maumus F."/>
            <person name="Michel G."/>
            <person name="Miranda-Saavedra D."/>
            <person name="Morales J."/>
            <person name="Moreau H."/>
            <person name="Motomura T."/>
            <person name="Nagasato C."/>
            <person name="Napoli C.A."/>
            <person name="Nelson D.R."/>
            <person name="Nyvall-Collen P."/>
            <person name="Peters A.F."/>
            <person name="Pommier C."/>
            <person name="Potin P."/>
            <person name="Poulain J."/>
            <person name="Quesneville H."/>
            <person name="Read B."/>
            <person name="Rensing S.A."/>
            <person name="Ritter A."/>
            <person name="Rousvoal S."/>
            <person name="Samanta M."/>
            <person name="Samson G."/>
            <person name="Schroeder D.C."/>
            <person name="Segurens B."/>
            <person name="Strittmatter M."/>
            <person name="Tonon T."/>
            <person name="Tregear J.W."/>
            <person name="Valentin K."/>
            <person name="von Dassow P."/>
            <person name="Yamagishi T."/>
            <person name="Van de Peer Y."/>
            <person name="Wincker P."/>
        </authorList>
    </citation>
    <scope>NUCLEOTIDE SEQUENCE [LARGE SCALE GENOMIC DNA]</scope>
    <source>
        <strain evidence="13">Ec32 / CCAP1310/4</strain>
    </source>
</reference>
<comment type="similarity">
    <text evidence="2">Belongs to the type IA topoisomerase family.</text>
</comment>
<feature type="domain" description="Toprim" evidence="10">
    <location>
        <begin position="88"/>
        <end position="227"/>
    </location>
</feature>
<feature type="region of interest" description="Disordered" evidence="9">
    <location>
        <begin position="897"/>
        <end position="952"/>
    </location>
</feature>
<keyword evidence="6" id="KW-0799">Topoisomerase</keyword>
<evidence type="ECO:0000256" key="4">
    <source>
        <dbReference type="ARBA" id="ARBA00022723"/>
    </source>
</evidence>
<dbReference type="EMBL" id="FN649731">
    <property type="protein sequence ID" value="CBN78499.2"/>
    <property type="molecule type" value="Genomic_DNA"/>
</dbReference>
<dbReference type="InterPro" id="IPR028612">
    <property type="entry name" value="Topoisom_1_IA"/>
</dbReference>
<keyword evidence="5" id="KW-0460">Magnesium</keyword>
<dbReference type="InterPro" id="IPR003602">
    <property type="entry name" value="Topo_IA_DNA-bd_dom"/>
</dbReference>
<dbReference type="GO" id="GO:0006265">
    <property type="term" value="P:DNA topological change"/>
    <property type="evidence" value="ECO:0007669"/>
    <property type="project" value="InterPro"/>
</dbReference>
<dbReference type="PROSITE" id="PS52039">
    <property type="entry name" value="TOPO_IA_2"/>
    <property type="match status" value="1"/>
</dbReference>
<dbReference type="Gene3D" id="2.70.20.10">
    <property type="entry name" value="Topoisomerase I, domain 3"/>
    <property type="match status" value="1"/>
</dbReference>
<dbReference type="OMA" id="YAQPKQR"/>
<keyword evidence="4" id="KW-0479">Metal-binding</keyword>
<feature type="compositionally biased region" description="Low complexity" evidence="9">
    <location>
        <begin position="1"/>
        <end position="56"/>
    </location>
</feature>
<evidence type="ECO:0000259" key="10">
    <source>
        <dbReference type="PROSITE" id="PS50880"/>
    </source>
</evidence>
<dbReference type="Pfam" id="PF01131">
    <property type="entry name" value="Topoisom_bac"/>
    <property type="match status" value="1"/>
</dbReference>
<dbReference type="EC" id="5.6.2.1" evidence="3"/>
<dbReference type="Gene3D" id="1.10.460.10">
    <property type="entry name" value="Topoisomerase I, domain 2"/>
    <property type="match status" value="2"/>
</dbReference>
<evidence type="ECO:0000313" key="12">
    <source>
        <dbReference type="EMBL" id="CBN78499.2"/>
    </source>
</evidence>
<comment type="catalytic activity">
    <reaction evidence="1">
        <text>ATP-independent breakage of single-stranded DNA, followed by passage and rejoining.</text>
        <dbReference type="EC" id="5.6.2.1"/>
    </reaction>
</comment>
<evidence type="ECO:0000256" key="3">
    <source>
        <dbReference type="ARBA" id="ARBA00012891"/>
    </source>
</evidence>
<dbReference type="eggNOG" id="KOG1956">
    <property type="taxonomic scope" value="Eukaryota"/>
</dbReference>
<evidence type="ECO:0000256" key="2">
    <source>
        <dbReference type="ARBA" id="ARBA00009446"/>
    </source>
</evidence>
<dbReference type="Proteomes" id="UP000002630">
    <property type="component" value="Linkage Group LG06"/>
</dbReference>
<dbReference type="InterPro" id="IPR000380">
    <property type="entry name" value="Topo_IA"/>
</dbReference>
<dbReference type="GO" id="GO:0046872">
    <property type="term" value="F:metal ion binding"/>
    <property type="evidence" value="ECO:0007669"/>
    <property type="project" value="UniProtKB-KW"/>
</dbReference>
<evidence type="ECO:0000313" key="13">
    <source>
        <dbReference type="Proteomes" id="UP000002630"/>
    </source>
</evidence>
<dbReference type="InterPro" id="IPR006171">
    <property type="entry name" value="TOPRIM_dom"/>
</dbReference>
<dbReference type="Gene3D" id="1.10.290.10">
    <property type="entry name" value="Topoisomerase I, domain 4"/>
    <property type="match status" value="1"/>
</dbReference>
<feature type="region of interest" description="Disordered" evidence="9">
    <location>
        <begin position="795"/>
        <end position="830"/>
    </location>
</feature>
<keyword evidence="13" id="KW-1185">Reference proteome</keyword>
<dbReference type="InterPro" id="IPR025589">
    <property type="entry name" value="Toprim_C_rpt"/>
</dbReference>
<dbReference type="PRINTS" id="PR00417">
    <property type="entry name" value="PRTPISMRASEI"/>
</dbReference>
<dbReference type="STRING" id="2880.D8LDU2"/>
<feature type="non-terminal residue" evidence="12">
    <location>
        <position position="1050"/>
    </location>
</feature>
<dbReference type="PANTHER" id="PTHR42785:SF1">
    <property type="entry name" value="DNA TOPOISOMERASE"/>
    <property type="match status" value="1"/>
</dbReference>
<dbReference type="InterPro" id="IPR013825">
    <property type="entry name" value="Topo_IA_cen_sub2"/>
</dbReference>
<accession>D8LDU2</accession>
<feature type="compositionally biased region" description="Polar residues" evidence="9">
    <location>
        <begin position="909"/>
        <end position="918"/>
    </location>
</feature>
<dbReference type="InterPro" id="IPR013824">
    <property type="entry name" value="Topo_IA_cen_sub1"/>
</dbReference>
<dbReference type="InterPro" id="IPR003601">
    <property type="entry name" value="Topo_IA_2"/>
</dbReference>
<dbReference type="OrthoDB" id="38765at2759"/>
<feature type="domain" description="Topo IA-type catalytic" evidence="11">
    <location>
        <begin position="242"/>
        <end position="750"/>
    </location>
</feature>
<name>D8LDU2_ECTSI</name>
<dbReference type="EMBL" id="FN647912">
    <property type="protein sequence ID" value="CBN78499.2"/>
    <property type="molecule type" value="Genomic_DNA"/>
</dbReference>
<feature type="region of interest" description="Disordered" evidence="9">
    <location>
        <begin position="1"/>
        <end position="86"/>
    </location>
</feature>
<dbReference type="InParanoid" id="D8LDU2"/>
<evidence type="ECO:0000256" key="8">
    <source>
        <dbReference type="ARBA" id="ARBA00023235"/>
    </source>
</evidence>
<dbReference type="SMART" id="SM00436">
    <property type="entry name" value="TOP1Bc"/>
    <property type="match status" value="1"/>
</dbReference>
<evidence type="ECO:0000256" key="5">
    <source>
        <dbReference type="ARBA" id="ARBA00022842"/>
    </source>
</evidence>
<keyword evidence="8" id="KW-0413">Isomerase</keyword>
<dbReference type="CDD" id="cd00186">
    <property type="entry name" value="TOP1Ac"/>
    <property type="match status" value="1"/>
</dbReference>
<dbReference type="SMART" id="SM00437">
    <property type="entry name" value="TOP1Ac"/>
    <property type="match status" value="1"/>
</dbReference>
<dbReference type="GO" id="GO:0003677">
    <property type="term" value="F:DNA binding"/>
    <property type="evidence" value="ECO:0007669"/>
    <property type="project" value="UniProtKB-KW"/>
</dbReference>
<protein>
    <recommendedName>
        <fullName evidence="3">DNA topoisomerase</fullName>
        <ecNumber evidence="3">5.6.2.1</ecNumber>
    </recommendedName>
</protein>
<dbReference type="InterPro" id="IPR023405">
    <property type="entry name" value="Topo_IA_core_domain"/>
</dbReference>
<dbReference type="PROSITE" id="PS50880">
    <property type="entry name" value="TOPRIM"/>
    <property type="match status" value="1"/>
</dbReference>
<dbReference type="AlphaFoldDB" id="D8LDU2"/>
<dbReference type="InterPro" id="IPR013826">
    <property type="entry name" value="Topo_IA_cen_sub3"/>
</dbReference>
<dbReference type="HAMAP" id="MF_00952">
    <property type="entry name" value="Topoisom_1_prok"/>
    <property type="match status" value="1"/>
</dbReference>
<dbReference type="InterPro" id="IPR023406">
    <property type="entry name" value="Topo_IA_AS"/>
</dbReference>
<dbReference type="Pfam" id="PF01751">
    <property type="entry name" value="Toprim"/>
    <property type="match status" value="1"/>
</dbReference>
<sequence length="1050" mass="110540">MATSTSASASAAANKKVKVAAAGAKKTKTTAAAAAGRTALPARTTTTARKPSTAKKNAPKKKKQPVASAAAAKKKSKPAAAKPEGSKRVLVIVESPAKARTITELLKKAAAGGGGGGELYKGYTVDACNGHVTDLVGKRRDVPAELKEQTKGWDVVGVDVENDFEPLYIQNPKKKAIITRLKKASAKCDEIILATDEDREGEAISWHLLQVLEPKVPVKRAVFHEITQEALVKAFEEPGQIDENLVQAQEARRILDRLAGFTLTPVIWNFVAPGLSAGRVQSVALAMVVERERARLKFKSADYWDVVANVTAAGEPGRSFEARLVEVGSKTVVTGKDFDPDTGEIKDKLDASKLELLGSEKASAVAASLSSLEVLKVDKRRVRRQPPAPFITSTLQQESSRKLRLGVDQTMRAAQALYEAGYITYMRTDRPSLSKEAAGVAEGAVRDSFGDEYVRKGDAKTVKVKGSQEAHEAIRPALVGATPAATDTADGKQAREEEDEAGSGAGSASTSTTGGRFLHPTELPVEEDGGGGRGLEEQHRALYDLVYRRTLASAMAESEADFTTVSLGAGGVSLGDGEEVVDVVLKASGKTTVFEGFLKAYREEGADESVPGGAAAEGDDQETELPLLVEGGKVVCEDARPAPHRTSPPRRFSEASFIKELEAKGVGRPSTYASIIGTLRTRTYVNLQGRSLTPSLTGFVVADLLREHFPDFTDTGFTAKMEDKLDAIARGEKERVEYLSEYYLGEDGLKAKVASKRATIDPLEAKRARLPGLESLDDRCSILVGPYGGYLIPEASSGAVTGDDAGGSEARDDEGPGGGEEEEGEKKSSAVTLPYVAQDNLELLTVDLVERCLDSTYRGGDLLGQHPDTGEDIRIRMGRYGPFLECGGIQAAASAHVSTANKKDPTDLSLPSQPTPTDLLQHRGGGGQEPGSSSPDGETAGRGPHPPAAAVASGNDTVVYSAEDVIAFGLGANATEDGGGGGTAGNGGGDGGVGTWYSAVSLERAVGLLSLPRVVCESHPTEGGAIEAGVGRFGVWVRHKDSYKNVPAGI</sequence>
<evidence type="ECO:0000256" key="7">
    <source>
        <dbReference type="ARBA" id="ARBA00023125"/>
    </source>
</evidence>
<dbReference type="SMART" id="SM00493">
    <property type="entry name" value="TOPRIM"/>
    <property type="match status" value="1"/>
</dbReference>
<dbReference type="PANTHER" id="PTHR42785">
    <property type="entry name" value="DNA TOPOISOMERASE, TYPE IA, CORE"/>
    <property type="match status" value="1"/>
</dbReference>
<dbReference type="SUPFAM" id="SSF56712">
    <property type="entry name" value="Prokaryotic type I DNA topoisomerase"/>
    <property type="match status" value="2"/>
</dbReference>
<dbReference type="PROSITE" id="PS00396">
    <property type="entry name" value="TOPO_IA_1"/>
    <property type="match status" value="1"/>
</dbReference>
<organism evidence="12 13">
    <name type="scientific">Ectocarpus siliculosus</name>
    <name type="common">Brown alga</name>
    <name type="synonym">Conferva siliculosa</name>
    <dbReference type="NCBI Taxonomy" id="2880"/>
    <lineage>
        <taxon>Eukaryota</taxon>
        <taxon>Sar</taxon>
        <taxon>Stramenopiles</taxon>
        <taxon>Ochrophyta</taxon>
        <taxon>PX clade</taxon>
        <taxon>Phaeophyceae</taxon>
        <taxon>Ectocarpales</taxon>
        <taxon>Ectocarpaceae</taxon>
        <taxon>Ectocarpus</taxon>
    </lineage>
</organism>
<gene>
    <name evidence="12" type="ORF">Esi_0126_0044</name>
</gene>